<evidence type="ECO:0000256" key="1">
    <source>
        <dbReference type="ARBA" id="ARBA00009995"/>
    </source>
</evidence>
<dbReference type="PROSITE" id="PS00375">
    <property type="entry name" value="UDPGT"/>
    <property type="match status" value="1"/>
</dbReference>
<feature type="non-terminal residue" evidence="6">
    <location>
        <position position="1"/>
    </location>
</feature>
<keyword evidence="2 4" id="KW-0328">Glycosyltransferase</keyword>
<reference evidence="6" key="2">
    <citation type="journal article" date="2014" name="BMC Genomics">
        <title>A genomic perspective to assessing quality of mass-reared SIT flies used in Mediterranean fruit fly (Ceratitis capitata) eradication in California.</title>
        <authorList>
            <person name="Calla B."/>
            <person name="Hall B."/>
            <person name="Hou S."/>
            <person name="Geib S.M."/>
        </authorList>
    </citation>
    <scope>NUCLEOTIDE SEQUENCE</scope>
</reference>
<evidence type="ECO:0000313" key="6">
    <source>
        <dbReference type="EMBL" id="JAB98562.1"/>
    </source>
</evidence>
<keyword evidence="5" id="KW-0812">Transmembrane</keyword>
<dbReference type="EMBL" id="GAMC01007993">
    <property type="protein sequence ID" value="JAB98562.1"/>
    <property type="molecule type" value="mRNA"/>
</dbReference>
<name>W8BIL0_CERCA</name>
<evidence type="ECO:0000256" key="3">
    <source>
        <dbReference type="ARBA" id="ARBA00022679"/>
    </source>
</evidence>
<dbReference type="SUPFAM" id="SSF53756">
    <property type="entry name" value="UDP-Glycosyltransferase/glycogen phosphorylase"/>
    <property type="match status" value="1"/>
</dbReference>
<keyword evidence="5" id="KW-0472">Membrane</keyword>
<dbReference type="OrthoDB" id="5835829at2759"/>
<dbReference type="Gene3D" id="3.40.50.2000">
    <property type="entry name" value="Glycogen Phosphorylase B"/>
    <property type="match status" value="1"/>
</dbReference>
<keyword evidence="3 4" id="KW-0808">Transferase</keyword>
<reference evidence="6" key="1">
    <citation type="submission" date="2013-07" db="EMBL/GenBank/DDBJ databases">
        <authorList>
            <person name="Geib S."/>
        </authorList>
    </citation>
    <scope>NUCLEOTIDE SEQUENCE</scope>
</reference>
<keyword evidence="5" id="KW-1133">Transmembrane helix</keyword>
<evidence type="ECO:0000256" key="5">
    <source>
        <dbReference type="SAM" id="Phobius"/>
    </source>
</evidence>
<dbReference type="PANTHER" id="PTHR48043">
    <property type="entry name" value="EG:EG0003.4 PROTEIN-RELATED"/>
    <property type="match status" value="1"/>
</dbReference>
<dbReference type="PANTHER" id="PTHR48043:SF159">
    <property type="entry name" value="EG:EG0003.4 PROTEIN-RELATED"/>
    <property type="match status" value="1"/>
</dbReference>
<gene>
    <name evidence="6" type="primary">UD2A3</name>
</gene>
<dbReference type="CDD" id="cd03784">
    <property type="entry name" value="GT1_Gtf-like"/>
    <property type="match status" value="1"/>
</dbReference>
<dbReference type="InterPro" id="IPR035595">
    <property type="entry name" value="UDP_glycos_trans_CS"/>
</dbReference>
<proteinExistence type="evidence at transcript level"/>
<dbReference type="GO" id="GO:0008194">
    <property type="term" value="F:UDP-glycosyltransferase activity"/>
    <property type="evidence" value="ECO:0007669"/>
    <property type="project" value="InterPro"/>
</dbReference>
<feature type="transmembrane region" description="Helical" evidence="5">
    <location>
        <begin position="499"/>
        <end position="518"/>
    </location>
</feature>
<organism evidence="6">
    <name type="scientific">Ceratitis capitata</name>
    <name type="common">Mediterranean fruit fly</name>
    <name type="synonym">Tephritis capitata</name>
    <dbReference type="NCBI Taxonomy" id="7213"/>
    <lineage>
        <taxon>Eukaryota</taxon>
        <taxon>Metazoa</taxon>
        <taxon>Ecdysozoa</taxon>
        <taxon>Arthropoda</taxon>
        <taxon>Hexapoda</taxon>
        <taxon>Insecta</taxon>
        <taxon>Pterygota</taxon>
        <taxon>Neoptera</taxon>
        <taxon>Endopterygota</taxon>
        <taxon>Diptera</taxon>
        <taxon>Brachycera</taxon>
        <taxon>Muscomorpha</taxon>
        <taxon>Tephritoidea</taxon>
        <taxon>Tephritidae</taxon>
        <taxon>Ceratitis</taxon>
        <taxon>Ceratitis</taxon>
    </lineage>
</organism>
<dbReference type="InterPro" id="IPR002213">
    <property type="entry name" value="UDP_glucos_trans"/>
</dbReference>
<evidence type="ECO:0000256" key="2">
    <source>
        <dbReference type="ARBA" id="ARBA00022676"/>
    </source>
</evidence>
<sequence>KNKNKNKKFIVSYKMKKYTPLTSLLLLLVINASFFESLNGAKILAIFPFSGRSQYICAENYLKALAARGHNVTVISAFPQAKPLQNFNDVPIVFESHDWSDIILDGNFPSISTWEALDLGIDFLTSSTRKVLEHPEVQKWLTNGDTFDLLIVEALEQDALYALAHHFKALLVGVSSFGTDIRIDELVDNVSPLSYIPAVTSHFTDHMNFYQRLESLYISVLDMLHYHYKILPLQYDLYREYVKNPTTDFMEIRKNFSLLLLNQHFSIGLPRPYVPNAIEVAGFHINHKPKSLPTDMEEFINASANGAIYFSLGSNINSKNLSKEKISILMKVFAALPYNILWKFEAPELPGKPKNVYISKWFPQADILAHPKVKLFITHGGLLSTIETIHYGKPIVGMAIMYDQFINMVRAEAKGFALSINFGEFTAAGLKSAILEVLQNPKYAQRAAEISRLYHDQPMKPLERAIYWTEYTLRHHGAPHMRVAARDLNFFEYHSIDTITVLFGVPLCLLVFSLWLMYKLMKIIARSWNVQNKKEKVN</sequence>
<comment type="similarity">
    <text evidence="1 4">Belongs to the UDP-glycosyltransferase family.</text>
</comment>
<evidence type="ECO:0000256" key="4">
    <source>
        <dbReference type="RuleBase" id="RU003718"/>
    </source>
</evidence>
<dbReference type="InterPro" id="IPR050271">
    <property type="entry name" value="UDP-glycosyltransferase"/>
</dbReference>
<dbReference type="FunFam" id="3.40.50.2000:FF:000050">
    <property type="entry name" value="UDP-glucuronosyltransferase"/>
    <property type="match status" value="1"/>
</dbReference>
<protein>
    <submittedName>
        <fullName evidence="6">UDP-glucuronosyltransferase 2A3</fullName>
    </submittedName>
</protein>
<dbReference type="AlphaFoldDB" id="W8BIL0"/>
<dbReference type="Pfam" id="PF00201">
    <property type="entry name" value="UDPGT"/>
    <property type="match status" value="1"/>
</dbReference>
<accession>W8BIL0</accession>